<dbReference type="Pfam" id="PF17648">
    <property type="entry name" value="Luciferase"/>
    <property type="match status" value="1"/>
</dbReference>
<dbReference type="AlphaFoldDB" id="A0AAI8VB64"/>
<feature type="domain" description="Luciferase" evidence="1">
    <location>
        <begin position="210"/>
        <end position="291"/>
    </location>
</feature>
<dbReference type="InterPro" id="IPR048273">
    <property type="entry name" value="Luciferase"/>
</dbReference>
<dbReference type="PANTHER" id="PTHR38695">
    <property type="entry name" value="AMINO ACID PERMEASE_ SLC12A DOMAIN-CONTAINING PROTEIN"/>
    <property type="match status" value="1"/>
</dbReference>
<sequence>MATLFTQADVSTPSVGVEHQASIDGDPMSMSVTIRQDPLSVTLDGPAIFGLSLSLILVIHLLQPRVAVLLISLATAALFIHNDFRNYLKLGPGGTPPTFTGYLKINWLKLWALRNPFDPLPADPDVQPSAGVLHRKPLPYRCGARPTVVGIAPQRQVDQLGSPECYLALRRILEKHGETNHDEIGLGTSCFEKHGLGIFARYPFNNTCQGEICHVHGSDHSMQVIADSNLLDDLSLHPDDVKEVLEKGWGQRHPLTSQGLLKMPVPKQFTMVYAPRTMDELRVVCQIIEAAGYWVIGKEMRLDLEGEL</sequence>
<dbReference type="EMBL" id="CAUWAG010000003">
    <property type="protein sequence ID" value="CAJ2501759.1"/>
    <property type="molecule type" value="Genomic_DNA"/>
</dbReference>
<reference evidence="2" key="1">
    <citation type="submission" date="2023-10" db="EMBL/GenBank/DDBJ databases">
        <authorList>
            <person name="Hackl T."/>
        </authorList>
    </citation>
    <scope>NUCLEOTIDE SEQUENCE</scope>
</reference>
<organism evidence="2 3">
    <name type="scientific">Anthostomella pinea</name>
    <dbReference type="NCBI Taxonomy" id="933095"/>
    <lineage>
        <taxon>Eukaryota</taxon>
        <taxon>Fungi</taxon>
        <taxon>Dikarya</taxon>
        <taxon>Ascomycota</taxon>
        <taxon>Pezizomycotina</taxon>
        <taxon>Sordariomycetes</taxon>
        <taxon>Xylariomycetidae</taxon>
        <taxon>Xylariales</taxon>
        <taxon>Xylariaceae</taxon>
        <taxon>Anthostomella</taxon>
    </lineage>
</organism>
<dbReference type="Proteomes" id="UP001295740">
    <property type="component" value="Unassembled WGS sequence"/>
</dbReference>
<comment type="caution">
    <text evidence="2">The sequence shown here is derived from an EMBL/GenBank/DDBJ whole genome shotgun (WGS) entry which is preliminary data.</text>
</comment>
<evidence type="ECO:0000313" key="3">
    <source>
        <dbReference type="Proteomes" id="UP001295740"/>
    </source>
</evidence>
<protein>
    <submittedName>
        <fullName evidence="2">Uu.00g046120.m01.CDS01</fullName>
    </submittedName>
</protein>
<name>A0AAI8VB64_9PEZI</name>
<dbReference type="InterPro" id="IPR040841">
    <property type="entry name" value="Luciferase_dom"/>
</dbReference>
<evidence type="ECO:0000259" key="1">
    <source>
        <dbReference type="Pfam" id="PF17648"/>
    </source>
</evidence>
<proteinExistence type="predicted"/>
<accession>A0AAI8VB64</accession>
<keyword evidence="3" id="KW-1185">Reference proteome</keyword>
<dbReference type="PANTHER" id="PTHR38695:SF1">
    <property type="entry name" value="AMINO ACID PERMEASE_ SLC12A DOMAIN-CONTAINING PROTEIN"/>
    <property type="match status" value="1"/>
</dbReference>
<gene>
    <name evidence="2" type="ORF">KHLLAP_LOCUS2227</name>
</gene>
<evidence type="ECO:0000313" key="2">
    <source>
        <dbReference type="EMBL" id="CAJ2501759.1"/>
    </source>
</evidence>